<dbReference type="Pfam" id="PF04577">
    <property type="entry name" value="Glyco_transf_61"/>
    <property type="match status" value="1"/>
</dbReference>
<dbReference type="PANTHER" id="PTHR20961">
    <property type="entry name" value="GLYCOSYLTRANSFERASE"/>
    <property type="match status" value="1"/>
</dbReference>
<accession>A0A926WHL0</accession>
<keyword evidence="6" id="KW-1185">Reference proteome</keyword>
<protein>
    <submittedName>
        <fullName evidence="5">Glycosyltransferase family 61 protein</fullName>
    </submittedName>
</protein>
<keyword evidence="3" id="KW-0325">Glycoprotein</keyword>
<evidence type="ECO:0000259" key="4">
    <source>
        <dbReference type="Pfam" id="PF04577"/>
    </source>
</evidence>
<dbReference type="Proteomes" id="UP000662185">
    <property type="component" value="Unassembled WGS sequence"/>
</dbReference>
<sequence length="377" mass="44239">MKKNQFSQLSLMEILKLIKTLKNSIQKYLRVMLVHETTLNDDCKSTKKYISSEIVATPETKDMPIYSYAMKGDIFSLPNIFTTNLYQVIYYARYNSLFTWKRELIVDSVMGHIRLDKYSLRALYFKRPEKISGVSSVFRSVFSANNYYHTLIDHLPRLYLIDQPDYKEIEEIKLLVPDKLTNIEQYFLDKILPENVKIKVVEIDKLYMIENLIFPSFLSHKNSGYLPSNYLNYFWSKVLPKRPRNKINRIYISRKLSDKSSQRCVLNEDELIEKLQHYGFKKYSLEDMSVDEQIELFYDAICVIAPHGAGLTNIIFSEKINVIEMFPASGILPHFYYLSKSLEHSYRYWCGKAGDKDANFKADIKEVLEILGSLVSE</sequence>
<dbReference type="GO" id="GO:0016757">
    <property type="term" value="F:glycosyltransferase activity"/>
    <property type="evidence" value="ECO:0007669"/>
    <property type="project" value="UniProtKB-KW"/>
</dbReference>
<dbReference type="EMBL" id="JACJQU010000007">
    <property type="protein sequence ID" value="MBD2294642.1"/>
    <property type="molecule type" value="Genomic_DNA"/>
</dbReference>
<keyword evidence="1" id="KW-0328">Glycosyltransferase</keyword>
<evidence type="ECO:0000313" key="6">
    <source>
        <dbReference type="Proteomes" id="UP000662185"/>
    </source>
</evidence>
<dbReference type="AlphaFoldDB" id="A0A926WHL0"/>
<proteinExistence type="predicted"/>
<evidence type="ECO:0000256" key="2">
    <source>
        <dbReference type="ARBA" id="ARBA00022679"/>
    </source>
</evidence>
<comment type="caution">
    <text evidence="5">The sequence shown here is derived from an EMBL/GenBank/DDBJ whole genome shotgun (WGS) entry which is preliminary data.</text>
</comment>
<evidence type="ECO:0000256" key="3">
    <source>
        <dbReference type="ARBA" id="ARBA00023180"/>
    </source>
</evidence>
<reference evidence="6" key="1">
    <citation type="journal article" date="2020" name="ISME J.">
        <title>Comparative genomics reveals insights into cyanobacterial evolution and habitat adaptation.</title>
        <authorList>
            <person name="Chen M.Y."/>
            <person name="Teng W.K."/>
            <person name="Zhao L."/>
            <person name="Hu C.X."/>
            <person name="Zhou Y.K."/>
            <person name="Han B.P."/>
            <person name="Song L.R."/>
            <person name="Shu W.S."/>
        </authorList>
    </citation>
    <scope>NUCLEOTIDE SEQUENCE [LARGE SCALE GENOMIC DNA]</scope>
    <source>
        <strain evidence="6">FACHB-251</strain>
    </source>
</reference>
<feature type="domain" description="Glycosyltransferase 61 catalytic" evidence="4">
    <location>
        <begin position="147"/>
        <end position="319"/>
    </location>
</feature>
<evidence type="ECO:0000256" key="1">
    <source>
        <dbReference type="ARBA" id="ARBA00022676"/>
    </source>
</evidence>
<name>A0A926WHL0_9NOST</name>
<dbReference type="InterPro" id="IPR007657">
    <property type="entry name" value="Glycosyltransferase_61"/>
</dbReference>
<dbReference type="RefSeq" id="WP_190561240.1">
    <property type="nucleotide sequence ID" value="NZ_JACJQU010000007.1"/>
</dbReference>
<gene>
    <name evidence="5" type="ORF">H6G06_14425</name>
</gene>
<evidence type="ECO:0000313" key="5">
    <source>
        <dbReference type="EMBL" id="MBD2294642.1"/>
    </source>
</evidence>
<organism evidence="5 6">
    <name type="scientific">Anabaena sphaerica FACHB-251</name>
    <dbReference type="NCBI Taxonomy" id="2692883"/>
    <lineage>
        <taxon>Bacteria</taxon>
        <taxon>Bacillati</taxon>
        <taxon>Cyanobacteriota</taxon>
        <taxon>Cyanophyceae</taxon>
        <taxon>Nostocales</taxon>
        <taxon>Nostocaceae</taxon>
        <taxon>Anabaena</taxon>
    </lineage>
</organism>
<dbReference type="InterPro" id="IPR049625">
    <property type="entry name" value="Glyco_transf_61_cat"/>
</dbReference>
<keyword evidence="2" id="KW-0808">Transferase</keyword>